<name>A0A4V5PMZ2_9BACT</name>
<dbReference type="EMBL" id="SSMQ01000014">
    <property type="protein sequence ID" value="TKD08431.1"/>
    <property type="molecule type" value="Genomic_DNA"/>
</dbReference>
<comment type="caution">
    <text evidence="1">The sequence shown here is derived from an EMBL/GenBank/DDBJ whole genome shotgun (WGS) entry which is preliminary data.</text>
</comment>
<accession>A0A4V5PMZ2</accession>
<sequence length="167" mass="18858">MKATNMRPLATAQEAFTTLAESLLIAFRFEHAPKRFTLVCDFPPDEGAQRAFVGFLFTGVRGYTREAGDLAVNRKFQESYETRESPRAVVVESIKASRRSQSGSLELWFGFNFGGISFQYDHVTAFVRNAHVEKRGNDWIYRDAQTGERFDDAEPFPLLRGSSTESG</sequence>
<dbReference type="AlphaFoldDB" id="A0A4V5PMZ2"/>
<evidence type="ECO:0000313" key="1">
    <source>
        <dbReference type="EMBL" id="TKD08431.1"/>
    </source>
</evidence>
<dbReference type="OrthoDB" id="5524838at2"/>
<gene>
    <name evidence="1" type="ORF">E8A74_16080</name>
</gene>
<protein>
    <submittedName>
        <fullName evidence="1">Uncharacterized protein</fullName>
    </submittedName>
</protein>
<evidence type="ECO:0000313" key="2">
    <source>
        <dbReference type="Proteomes" id="UP000309215"/>
    </source>
</evidence>
<reference evidence="1 2" key="1">
    <citation type="submission" date="2019-04" db="EMBL/GenBank/DDBJ databases">
        <authorList>
            <person name="Li Y."/>
            <person name="Wang J."/>
        </authorList>
    </citation>
    <scope>NUCLEOTIDE SEQUENCE [LARGE SCALE GENOMIC DNA]</scope>
    <source>
        <strain evidence="1 2">DSM 14668</strain>
    </source>
</reference>
<proteinExistence type="predicted"/>
<dbReference type="Proteomes" id="UP000309215">
    <property type="component" value="Unassembled WGS sequence"/>
</dbReference>
<organism evidence="1 2">
    <name type="scientific">Polyangium fumosum</name>
    <dbReference type="NCBI Taxonomy" id="889272"/>
    <lineage>
        <taxon>Bacteria</taxon>
        <taxon>Pseudomonadati</taxon>
        <taxon>Myxococcota</taxon>
        <taxon>Polyangia</taxon>
        <taxon>Polyangiales</taxon>
        <taxon>Polyangiaceae</taxon>
        <taxon>Polyangium</taxon>
    </lineage>
</organism>
<dbReference type="RefSeq" id="WP_136929891.1">
    <property type="nucleotide sequence ID" value="NZ_SSMQ01000014.1"/>
</dbReference>
<keyword evidence="2" id="KW-1185">Reference proteome</keyword>